<evidence type="ECO:0008006" key="3">
    <source>
        <dbReference type="Google" id="ProtNLM"/>
    </source>
</evidence>
<keyword evidence="2" id="KW-1185">Reference proteome</keyword>
<dbReference type="Proteomes" id="UP001172083">
    <property type="component" value="Unassembled WGS sequence"/>
</dbReference>
<gene>
    <name evidence="1" type="ORF">QQ020_27440</name>
</gene>
<evidence type="ECO:0000313" key="2">
    <source>
        <dbReference type="Proteomes" id="UP001172083"/>
    </source>
</evidence>
<comment type="caution">
    <text evidence="1">The sequence shown here is derived from an EMBL/GenBank/DDBJ whole genome shotgun (WGS) entry which is preliminary data.</text>
</comment>
<reference evidence="1" key="1">
    <citation type="submission" date="2023-06" db="EMBL/GenBank/DDBJ databases">
        <title>Genomic of Agaribacillus aureum.</title>
        <authorList>
            <person name="Wang G."/>
        </authorList>
    </citation>
    <scope>NUCLEOTIDE SEQUENCE</scope>
    <source>
        <strain evidence="1">BMA12</strain>
    </source>
</reference>
<accession>A0ABT8LE09</accession>
<dbReference type="EMBL" id="JAUJEB010000007">
    <property type="protein sequence ID" value="MDN5215843.1"/>
    <property type="molecule type" value="Genomic_DNA"/>
</dbReference>
<organism evidence="1 2">
    <name type="scientific">Agaribacillus aureus</name>
    <dbReference type="NCBI Taxonomy" id="3051825"/>
    <lineage>
        <taxon>Bacteria</taxon>
        <taxon>Pseudomonadati</taxon>
        <taxon>Bacteroidota</taxon>
        <taxon>Cytophagia</taxon>
        <taxon>Cytophagales</taxon>
        <taxon>Splendidivirgaceae</taxon>
        <taxon>Agaribacillus</taxon>
    </lineage>
</organism>
<name>A0ABT8LE09_9BACT</name>
<evidence type="ECO:0000313" key="1">
    <source>
        <dbReference type="EMBL" id="MDN5215843.1"/>
    </source>
</evidence>
<dbReference type="PROSITE" id="PS51257">
    <property type="entry name" value="PROKAR_LIPOPROTEIN"/>
    <property type="match status" value="1"/>
</dbReference>
<protein>
    <recommendedName>
        <fullName evidence="3">Lipoprotein</fullName>
    </recommendedName>
</protein>
<dbReference type="RefSeq" id="WP_346761180.1">
    <property type="nucleotide sequence ID" value="NZ_JAUJEB010000007.1"/>
</dbReference>
<sequence length="326" mass="35708">MKFRPITFLFGIYLTATLFSCSDDDPAIDNDSLDLATAENMTLFPASHPLNQDISTQPVDANSTKILENIGLDVGLFADFGSGLYNGSPIGIPYAVVGKDQPLVPITFRKNDYDGNYGAESDQGPFPIPLDAPIEGNGKGDSHVLVIEANSNMLYELYNASQSNGGWEASSAAKWDLSKVEFRTEGWTSADAAGLPIFPLLVRYPEVQKGEIDHAIRFTIQRSKIYEGYVFPASHLVSGQTSDELLPFGARLRLKEAFDISGYSETNQVILRALKKYGLILADVGSNMYLSGAPNDGWDNDDLRDLKTVKVKDFEVVEMGEIVTDQ</sequence>
<proteinExistence type="predicted"/>